<dbReference type="Pfam" id="PF00102">
    <property type="entry name" value="Y_phosphatase"/>
    <property type="match status" value="1"/>
</dbReference>
<dbReference type="Pfam" id="PF00650">
    <property type="entry name" value="CRAL_TRIO"/>
    <property type="match status" value="1"/>
</dbReference>
<dbReference type="Proteomes" id="UP000198287">
    <property type="component" value="Unassembled WGS sequence"/>
</dbReference>
<feature type="compositionally biased region" description="Polar residues" evidence="10">
    <location>
        <begin position="843"/>
        <end position="853"/>
    </location>
</feature>
<evidence type="ECO:0000256" key="3">
    <source>
        <dbReference type="ARBA" id="ARBA00022490"/>
    </source>
</evidence>
<dbReference type="InterPro" id="IPR016130">
    <property type="entry name" value="Tyr_Pase_AS"/>
</dbReference>
<dbReference type="FunFam" id="3.90.190.10:FF:000026">
    <property type="entry name" value="tyrosine-protein phosphatase non-receptor type 9"/>
    <property type="match status" value="1"/>
</dbReference>
<dbReference type="EC" id="3.1.3.48" evidence="2"/>
<evidence type="ECO:0000259" key="12">
    <source>
        <dbReference type="PROSITE" id="PS50056"/>
    </source>
</evidence>
<dbReference type="InterPro" id="IPR000387">
    <property type="entry name" value="Tyr_Pase_dom"/>
</dbReference>
<keyword evidence="3" id="KW-0963">Cytoplasm</keyword>
<dbReference type="PROSITE" id="PS50055">
    <property type="entry name" value="TYR_PHOSPHATASE_PTP"/>
    <property type="match status" value="1"/>
</dbReference>
<dbReference type="SMART" id="SM00404">
    <property type="entry name" value="PTPc_motif"/>
    <property type="match status" value="1"/>
</dbReference>
<proteinExistence type="inferred from homology"/>
<gene>
    <name evidence="14" type="ORF">Fcan01_03143</name>
</gene>
<feature type="region of interest" description="Disordered" evidence="10">
    <location>
        <begin position="789"/>
        <end position="937"/>
    </location>
</feature>
<dbReference type="CDD" id="cd00170">
    <property type="entry name" value="SEC14"/>
    <property type="match status" value="1"/>
</dbReference>
<dbReference type="GO" id="GO:0005737">
    <property type="term" value="C:cytoplasm"/>
    <property type="evidence" value="ECO:0007669"/>
    <property type="project" value="UniProtKB-SubCell"/>
</dbReference>
<dbReference type="GO" id="GO:0004725">
    <property type="term" value="F:protein tyrosine phosphatase activity"/>
    <property type="evidence" value="ECO:0007669"/>
    <property type="project" value="UniProtKB-EC"/>
</dbReference>
<name>A0A226EZ08_FOLCA</name>
<dbReference type="InterPro" id="IPR001251">
    <property type="entry name" value="CRAL-TRIO_dom"/>
</dbReference>
<reference evidence="14 15" key="1">
    <citation type="submission" date="2015-12" db="EMBL/GenBank/DDBJ databases">
        <title>The genome of Folsomia candida.</title>
        <authorList>
            <person name="Faddeeva A."/>
            <person name="Derks M.F."/>
            <person name="Anvar Y."/>
            <person name="Smit S."/>
            <person name="Van Straalen N."/>
            <person name="Roelofs D."/>
        </authorList>
    </citation>
    <scope>NUCLEOTIDE SEQUENCE [LARGE SCALE GENOMIC DNA]</scope>
    <source>
        <strain evidence="14 15">VU population</strain>
        <tissue evidence="14">Whole body</tissue>
    </source>
</reference>
<dbReference type="PANTHER" id="PTHR19134:SF534">
    <property type="entry name" value="LD27988P"/>
    <property type="match status" value="1"/>
</dbReference>
<dbReference type="InterPro" id="IPR003595">
    <property type="entry name" value="Tyr_Pase_cat"/>
</dbReference>
<dbReference type="InterPro" id="IPR000242">
    <property type="entry name" value="PTP_cat"/>
</dbReference>
<dbReference type="STRING" id="158441.A0A226EZ08"/>
<keyword evidence="4" id="KW-0378">Hydrolase</keyword>
<dbReference type="PANTHER" id="PTHR19134">
    <property type="entry name" value="RECEPTOR-TYPE TYROSINE-PROTEIN PHOSPHATASE"/>
    <property type="match status" value="1"/>
</dbReference>
<dbReference type="SMART" id="SM00516">
    <property type="entry name" value="SEC14"/>
    <property type="match status" value="1"/>
</dbReference>
<dbReference type="InterPro" id="IPR050348">
    <property type="entry name" value="Protein-Tyr_Phosphatase"/>
</dbReference>
<accession>A0A226EZ08</accession>
<feature type="compositionally biased region" description="Low complexity" evidence="10">
    <location>
        <begin position="9"/>
        <end position="28"/>
    </location>
</feature>
<protein>
    <recommendedName>
        <fullName evidence="9">Tyrosine-protein phosphatase non-receptor type 9</fullName>
        <ecNumber evidence="2">3.1.3.48</ecNumber>
    </recommendedName>
</protein>
<evidence type="ECO:0000256" key="8">
    <source>
        <dbReference type="ARBA" id="ARBA00060781"/>
    </source>
</evidence>
<dbReference type="Gene3D" id="3.40.525.10">
    <property type="entry name" value="CRAL-TRIO lipid binding domain"/>
    <property type="match status" value="1"/>
</dbReference>
<dbReference type="PROSITE" id="PS00383">
    <property type="entry name" value="TYR_PHOSPHATASE_1"/>
    <property type="match status" value="1"/>
</dbReference>
<comment type="function">
    <text evidence="7">Protein-tyrosine phosphatase that could participate in the transfer of hydrophobic ligands or in functions of the Golgi apparatus.</text>
</comment>
<dbReference type="PRINTS" id="PR00700">
    <property type="entry name" value="PRTYPHPHTASE"/>
</dbReference>
<dbReference type="InterPro" id="IPR036865">
    <property type="entry name" value="CRAL-TRIO_dom_sf"/>
</dbReference>
<evidence type="ECO:0000256" key="2">
    <source>
        <dbReference type="ARBA" id="ARBA00013064"/>
    </source>
</evidence>
<organism evidence="14 15">
    <name type="scientific">Folsomia candida</name>
    <name type="common">Springtail</name>
    <dbReference type="NCBI Taxonomy" id="158441"/>
    <lineage>
        <taxon>Eukaryota</taxon>
        <taxon>Metazoa</taxon>
        <taxon>Ecdysozoa</taxon>
        <taxon>Arthropoda</taxon>
        <taxon>Hexapoda</taxon>
        <taxon>Collembola</taxon>
        <taxon>Entomobryomorpha</taxon>
        <taxon>Isotomoidea</taxon>
        <taxon>Isotomidae</taxon>
        <taxon>Proisotominae</taxon>
        <taxon>Folsomia</taxon>
    </lineage>
</organism>
<evidence type="ECO:0000256" key="7">
    <source>
        <dbReference type="ARBA" id="ARBA00055430"/>
    </source>
</evidence>
<evidence type="ECO:0000259" key="11">
    <source>
        <dbReference type="PROSITE" id="PS50055"/>
    </source>
</evidence>
<keyword evidence="15" id="KW-1185">Reference proteome</keyword>
<dbReference type="SUPFAM" id="SSF52799">
    <property type="entry name" value="(Phosphotyrosine protein) phosphatases II"/>
    <property type="match status" value="1"/>
</dbReference>
<comment type="similarity">
    <text evidence="8">Belongs to the protein-tyrosine phosphatase family. Non-receptor class 3 subfamily.</text>
</comment>
<evidence type="ECO:0000256" key="1">
    <source>
        <dbReference type="ARBA" id="ARBA00004496"/>
    </source>
</evidence>
<feature type="domain" description="Tyrosine specific protein phosphatases" evidence="12">
    <location>
        <begin position="640"/>
        <end position="724"/>
    </location>
</feature>
<keyword evidence="6" id="KW-0007">Acetylation</keyword>
<dbReference type="PROSITE" id="PS50056">
    <property type="entry name" value="TYR_PHOSPHATASE_2"/>
    <property type="match status" value="1"/>
</dbReference>
<evidence type="ECO:0000313" key="15">
    <source>
        <dbReference type="Proteomes" id="UP000198287"/>
    </source>
</evidence>
<dbReference type="EMBL" id="LNIX01000001">
    <property type="protein sequence ID" value="OXA62769.1"/>
    <property type="molecule type" value="Genomic_DNA"/>
</dbReference>
<evidence type="ECO:0000313" key="14">
    <source>
        <dbReference type="EMBL" id="OXA62769.1"/>
    </source>
</evidence>
<feature type="domain" description="CRAL-TRIO" evidence="13">
    <location>
        <begin position="194"/>
        <end position="353"/>
    </location>
</feature>
<sequence length="937" mass="101665">MAQEAGGLDDISSTPTSSSTSGAGDSSSLVNGGDSPIKRTVSPAAGVVVGVAERNSKTGVSLTISPPTSLDLEGAGAHCVGLTGDYEATGEVVARSNNGSISSDIVFVDCSVAAAAALRAKGPVLSTHEEECTKEFLEIVNGARVSKGVSPLSWNAGVKFLMARKFNVRRSLELYNQHQVSRHDEGLFNFDPESEPLRSELLSGKFTVLPARDLGGAAIAVFTAKCHQPSNSPHESTLKGVVYQLDAALEDPQTQRCGLIFIYDMSDSKYSNFDYDLSIKILSLLKGGYPARLKKVLIVTAPLWFRAPFRILRLFVREKLRDRVFTVSVPQLGAHIPNNALPRTLGGQLDSNHSAWLAQCHQILSSTDLWGSFTDDTIPFDQFSDSNDTSIEENSKDIGSDGVSNGIKKMRRNGQSTPSPTPNSSGSSGFSDDDSLPFEEKAGLTLPEFVEHVRQKGRRGLLDEYAEIVSKSPEGLFNASRLRGNVNKNRYSDVLCFDHTRVILSTDPAEPDTSDYINANYVDGYKQRNAFISTQGPLPRTFSDFWKMVWEQTVVLIVMTTRCVERGRTKCGQYWPPDADSTVVHEGFKLKNLEVDTRPDFAVTRLQITHLKTNETREVSHLQFLSWPDYGVPSSAAATLKFIQTMRNEQSSRVVQLGDKWDGHPHGPPIVVHCSAGIGRTGTLCTMDICIKRLVDQGTIDVMGTVERIRSQRSYSIQVPEQYLFCHAAMIEYALSNTLITHDQVEGLPDLLAEAQQLAVEREREAHLAQKNAEAAAALASRAAAVITPDDGGQQQGDSTCGECAAGATPGKPNNKSSVDEGGPPPSKPPFWNIPPPLKPTIATPQTTEQSNKTPPQRQQPPVTTVENNKSPAAGPLQGVSPSPKTEKATNVGSPQAPAAENKRPTPTGNGKPMSSNVEKSLNKVPTNFKRHMLKKH</sequence>
<evidence type="ECO:0000256" key="4">
    <source>
        <dbReference type="ARBA" id="ARBA00022801"/>
    </source>
</evidence>
<evidence type="ECO:0000259" key="13">
    <source>
        <dbReference type="PROSITE" id="PS50191"/>
    </source>
</evidence>
<dbReference type="SMART" id="SM00194">
    <property type="entry name" value="PTPc"/>
    <property type="match status" value="1"/>
</dbReference>
<dbReference type="Gene3D" id="3.90.190.10">
    <property type="entry name" value="Protein tyrosine phosphatase superfamily"/>
    <property type="match status" value="1"/>
</dbReference>
<feature type="region of interest" description="Disordered" evidence="10">
    <location>
        <begin position="384"/>
        <end position="437"/>
    </location>
</feature>
<dbReference type="AlphaFoldDB" id="A0A226EZ08"/>
<evidence type="ECO:0000256" key="9">
    <source>
        <dbReference type="ARBA" id="ARBA00069781"/>
    </source>
</evidence>
<feature type="compositionally biased region" description="Low complexity" evidence="10">
    <location>
        <begin position="854"/>
        <end position="866"/>
    </location>
</feature>
<keyword evidence="14" id="KW-0675">Receptor</keyword>
<dbReference type="GO" id="GO:0048666">
    <property type="term" value="P:neuron development"/>
    <property type="evidence" value="ECO:0007669"/>
    <property type="project" value="UniProtKB-ARBA"/>
</dbReference>
<feature type="compositionally biased region" description="Polar residues" evidence="10">
    <location>
        <begin position="880"/>
        <end position="894"/>
    </location>
</feature>
<dbReference type="OrthoDB" id="10051650at2759"/>
<comment type="caution">
    <text evidence="14">The sequence shown here is derived from an EMBL/GenBank/DDBJ whole genome shotgun (WGS) entry which is preliminary data.</text>
</comment>
<evidence type="ECO:0000256" key="6">
    <source>
        <dbReference type="ARBA" id="ARBA00022990"/>
    </source>
</evidence>
<dbReference type="InterPro" id="IPR029021">
    <property type="entry name" value="Prot-tyrosine_phosphatase-like"/>
</dbReference>
<dbReference type="SUPFAM" id="SSF52087">
    <property type="entry name" value="CRAL/TRIO domain"/>
    <property type="match status" value="1"/>
</dbReference>
<evidence type="ECO:0000256" key="5">
    <source>
        <dbReference type="ARBA" id="ARBA00022912"/>
    </source>
</evidence>
<keyword evidence="5" id="KW-0904">Protein phosphatase</keyword>
<feature type="compositionally biased region" description="Low complexity" evidence="10">
    <location>
        <begin position="413"/>
        <end position="430"/>
    </location>
</feature>
<comment type="subcellular location">
    <subcellularLocation>
        <location evidence="1">Cytoplasm</location>
    </subcellularLocation>
</comment>
<feature type="domain" description="Tyrosine-protein phosphatase" evidence="11">
    <location>
        <begin position="461"/>
        <end position="733"/>
    </location>
</feature>
<feature type="region of interest" description="Disordered" evidence="10">
    <location>
        <begin position="1"/>
        <end position="37"/>
    </location>
</feature>
<feature type="compositionally biased region" description="Polar residues" evidence="10">
    <location>
        <begin position="905"/>
        <end position="926"/>
    </location>
</feature>
<feature type="compositionally biased region" description="Pro residues" evidence="10">
    <location>
        <begin position="823"/>
        <end position="839"/>
    </location>
</feature>
<evidence type="ECO:0000256" key="10">
    <source>
        <dbReference type="SAM" id="MobiDB-lite"/>
    </source>
</evidence>
<dbReference type="FunFam" id="3.40.525.10:FF:000005">
    <property type="entry name" value="Tyrosine-protein phosphatase non-receptor type 9"/>
    <property type="match status" value="1"/>
</dbReference>
<dbReference type="PROSITE" id="PS50191">
    <property type="entry name" value="CRAL_TRIO"/>
    <property type="match status" value="1"/>
</dbReference>